<dbReference type="SUPFAM" id="SSF51735">
    <property type="entry name" value="NAD(P)-binding Rossmann-fold domains"/>
    <property type="match status" value="1"/>
</dbReference>
<evidence type="ECO:0000259" key="4">
    <source>
        <dbReference type="Pfam" id="PF07993"/>
    </source>
</evidence>
<evidence type="ECO:0000313" key="6">
    <source>
        <dbReference type="Proteomes" id="UP000799118"/>
    </source>
</evidence>
<dbReference type="InterPro" id="IPR036291">
    <property type="entry name" value="NAD(P)-bd_dom_sf"/>
</dbReference>
<dbReference type="SUPFAM" id="SSF47336">
    <property type="entry name" value="ACP-like"/>
    <property type="match status" value="1"/>
</dbReference>
<dbReference type="PANTHER" id="PTHR43439">
    <property type="entry name" value="PHENYLACETATE-COENZYME A LIGASE"/>
    <property type="match status" value="1"/>
</dbReference>
<proteinExistence type="predicted"/>
<dbReference type="EMBL" id="ML769548">
    <property type="protein sequence ID" value="KAE9394524.1"/>
    <property type="molecule type" value="Genomic_DNA"/>
</dbReference>
<accession>A0A6A4HB65</accession>
<dbReference type="InterPro" id="IPR000873">
    <property type="entry name" value="AMP-dep_synth/lig_dom"/>
</dbReference>
<organism evidence="5 6">
    <name type="scientific">Gymnopus androsaceus JB14</name>
    <dbReference type="NCBI Taxonomy" id="1447944"/>
    <lineage>
        <taxon>Eukaryota</taxon>
        <taxon>Fungi</taxon>
        <taxon>Dikarya</taxon>
        <taxon>Basidiomycota</taxon>
        <taxon>Agaricomycotina</taxon>
        <taxon>Agaricomycetes</taxon>
        <taxon>Agaricomycetidae</taxon>
        <taxon>Agaricales</taxon>
        <taxon>Marasmiineae</taxon>
        <taxon>Omphalotaceae</taxon>
        <taxon>Gymnopus</taxon>
    </lineage>
</organism>
<dbReference type="Proteomes" id="UP000799118">
    <property type="component" value="Unassembled WGS sequence"/>
</dbReference>
<evidence type="ECO:0000256" key="2">
    <source>
        <dbReference type="ARBA" id="ARBA00022553"/>
    </source>
</evidence>
<reference evidence="5" key="1">
    <citation type="journal article" date="2019" name="Environ. Microbiol.">
        <title>Fungal ecological strategies reflected in gene transcription - a case study of two litter decomposers.</title>
        <authorList>
            <person name="Barbi F."/>
            <person name="Kohler A."/>
            <person name="Barry K."/>
            <person name="Baskaran P."/>
            <person name="Daum C."/>
            <person name="Fauchery L."/>
            <person name="Ihrmark K."/>
            <person name="Kuo A."/>
            <person name="LaButti K."/>
            <person name="Lipzen A."/>
            <person name="Morin E."/>
            <person name="Grigoriev I.V."/>
            <person name="Henrissat B."/>
            <person name="Lindahl B."/>
            <person name="Martin F."/>
        </authorList>
    </citation>
    <scope>NUCLEOTIDE SEQUENCE</scope>
    <source>
        <strain evidence="5">JB14</strain>
    </source>
</reference>
<keyword evidence="6" id="KW-1185">Reference proteome</keyword>
<evidence type="ECO:0000313" key="5">
    <source>
        <dbReference type="EMBL" id="KAE9394524.1"/>
    </source>
</evidence>
<feature type="domain" description="Thioester reductase (TE)" evidence="4">
    <location>
        <begin position="774"/>
        <end position="908"/>
    </location>
</feature>
<feature type="domain" description="Thioester reductase (TE)" evidence="4">
    <location>
        <begin position="693"/>
        <end position="773"/>
    </location>
</feature>
<dbReference type="Pfam" id="PF07993">
    <property type="entry name" value="NAD_binding_4"/>
    <property type="match status" value="2"/>
</dbReference>
<keyword evidence="1" id="KW-0596">Phosphopantetheine</keyword>
<dbReference type="InterPro" id="IPR020845">
    <property type="entry name" value="AMP-binding_CS"/>
</dbReference>
<dbReference type="InterPro" id="IPR051414">
    <property type="entry name" value="Adenylate-forming_Reductase"/>
</dbReference>
<protein>
    <submittedName>
        <fullName evidence="5">Acetyl-CoA synthetase-like protein</fullName>
    </submittedName>
</protein>
<sequence length="1058" mass="115799">MDSVKKPSLDSLITVPELLDFHYEHNPTRPIYVFAQDGHTTEISCLEFVRACHRLAHILRPGRAGNERTVIAVVALVDTLVYEAIIAGSMKAGLVPILISPRNTPAAIVNLLKKSGAHRLLTTHTTLKDLVDGVKAELESPGEPSYNVSFEETETAADPFEPYPSSPATGPHETAMYLHSSGSTGFPKAVPLSNLGVQSWGAFPSATELRDHSVPIRIGAMALPPFHAFAFYAQFACALFNSLTVALYPPVVTEPSAQPVMPTPDNILVHAQQTQSNCLTVVPAMLQAWSQSASDIAALHSLEVVIFAGGPLPPATGDYLVSEGVHIRSVFGASEFSIPTAVNMAGDRTDWQWHRFSEKAHVKWVSQGDGTFECQFLTTDVHALAVENMTNPRGYATADLFEPHPVKEGLWKVVGRVDDVIVHSNGEKTVPAPLENIIMRSPHIQGAIMFGRQQDQPGILIEPAPGNEVDSNNANEVSSYRNKIWPFIEEANHVAPSFSRIYKEMILIASHTKPLPRAAKGTVMRKAAIRDYEQELAQIYKSIDTNANSSPVSPPPNWESIELQRWLSSQILDLCGSVLTPTMDLFENGLDSLSATILRLRIASALRSAEEPSAAKLIVQNTIYNYPSIQNLVKYIIGLMNPESSLPVVAESDEHVRLMEAMIKKYSQGLETSLESTSIANDSKDTVKAVVLLTGSTGNLGAQILSLLLQNRSVHRVYTLNRPSTQASLLDRHKERFSDKELDISLLDMDKLVFLEGESTLPKLGLLDEVYDETHVRGVRNLIDLARSSLHATSLRFLFTSTISSAQSWDAMEKGPYPEEVITDASYAVGTGYGEGKYVSERILLKSSLHTASFRIGQISGGAPNGAWATSDWFPMIVKSSLDPRMNMLPDARGVISWIPMDAVAEAIIDVGLSSEMAPPAINLVHPHPIPYSQMIRDLREAVVKGKQLDADANASPLSVVPFRTWVEALERVSAEVTEGLPAAKIIDFLRGMAQADEYIRVAQDQNLKNDIDDTEAVGLTPLVTNNIQRISARIADLKPIGAGDVELWVRYWMRAGL</sequence>
<dbReference type="SUPFAM" id="SSF56801">
    <property type="entry name" value="Acetyl-CoA synthetase-like"/>
    <property type="match status" value="1"/>
</dbReference>
<dbReference type="AlphaFoldDB" id="A0A6A4HB65"/>
<name>A0A6A4HB65_9AGAR</name>
<dbReference type="PROSITE" id="PS00455">
    <property type="entry name" value="AMP_BINDING"/>
    <property type="match status" value="1"/>
</dbReference>
<evidence type="ECO:0000256" key="1">
    <source>
        <dbReference type="ARBA" id="ARBA00022450"/>
    </source>
</evidence>
<dbReference type="InterPro" id="IPR042099">
    <property type="entry name" value="ANL_N_sf"/>
</dbReference>
<dbReference type="PANTHER" id="PTHR43439:SF2">
    <property type="entry name" value="ENZYME, PUTATIVE (JCVI)-RELATED"/>
    <property type="match status" value="1"/>
</dbReference>
<dbReference type="OrthoDB" id="429813at2759"/>
<keyword evidence="2" id="KW-0597">Phosphoprotein</keyword>
<dbReference type="InterPro" id="IPR036736">
    <property type="entry name" value="ACP-like_sf"/>
</dbReference>
<dbReference type="Pfam" id="PF00501">
    <property type="entry name" value="AMP-binding"/>
    <property type="match status" value="1"/>
</dbReference>
<dbReference type="Gene3D" id="3.40.50.12780">
    <property type="entry name" value="N-terminal domain of ligase-like"/>
    <property type="match status" value="1"/>
</dbReference>
<feature type="domain" description="AMP-dependent synthetase/ligase" evidence="3">
    <location>
        <begin position="24"/>
        <end position="348"/>
    </location>
</feature>
<dbReference type="Gene3D" id="3.40.50.720">
    <property type="entry name" value="NAD(P)-binding Rossmann-like Domain"/>
    <property type="match status" value="1"/>
</dbReference>
<dbReference type="InterPro" id="IPR013120">
    <property type="entry name" value="FAR_NAD-bd"/>
</dbReference>
<dbReference type="Pfam" id="PF23562">
    <property type="entry name" value="AMP-binding_C_3"/>
    <property type="match status" value="1"/>
</dbReference>
<gene>
    <name evidence="5" type="ORF">BT96DRAFT_923477</name>
</gene>
<evidence type="ECO:0000259" key="3">
    <source>
        <dbReference type="Pfam" id="PF00501"/>
    </source>
</evidence>